<dbReference type="InterPro" id="IPR032675">
    <property type="entry name" value="LRR_dom_sf"/>
</dbReference>
<evidence type="ECO:0000256" key="9">
    <source>
        <dbReference type="ARBA" id="ARBA00023170"/>
    </source>
</evidence>
<dbReference type="PANTHER" id="PTHR27004">
    <property type="entry name" value="RECEPTOR-LIKE PROTEIN 12 ISOFORM X1"/>
    <property type="match status" value="1"/>
</dbReference>
<protein>
    <submittedName>
        <fullName evidence="12">Uncharacterized protein</fullName>
    </submittedName>
</protein>
<dbReference type="AlphaFoldDB" id="A0A061F7I7"/>
<evidence type="ECO:0000256" key="8">
    <source>
        <dbReference type="ARBA" id="ARBA00023136"/>
    </source>
</evidence>
<dbReference type="eggNOG" id="KOG0619">
    <property type="taxonomic scope" value="Eukaryota"/>
</dbReference>
<evidence type="ECO:0000256" key="10">
    <source>
        <dbReference type="ARBA" id="ARBA00023180"/>
    </source>
</evidence>
<evidence type="ECO:0000256" key="11">
    <source>
        <dbReference type="SAM" id="Phobius"/>
    </source>
</evidence>
<dbReference type="EMBL" id="CM001885">
    <property type="protein sequence ID" value="EOY13310.1"/>
    <property type="molecule type" value="Genomic_DNA"/>
</dbReference>
<dbReference type="Gramene" id="EOY13310">
    <property type="protein sequence ID" value="EOY13310"/>
    <property type="gene ID" value="TCM_031857"/>
</dbReference>
<keyword evidence="13" id="KW-1185">Reference proteome</keyword>
<dbReference type="STRING" id="3641.A0A061F7I7"/>
<feature type="transmembrane region" description="Helical" evidence="11">
    <location>
        <begin position="105"/>
        <end position="129"/>
    </location>
</feature>
<name>A0A061F7I7_THECC</name>
<sequence length="151" mass="16875">MLMISLSRAFKTPSDGFDVLGVGGYLKILIFRILSQLTNLTFLEVLNLSLVGPIPPGKQFDTFENDSYSGNLGLCDLQLSKQCGNPEPKPPVALLKEDEGSEIAFIWKVVMMGYGCGVVLGFNMGYIVFTTGRPWWFIKMVERDWQKNVTN</sequence>
<reference evidence="12 13" key="1">
    <citation type="journal article" date="2013" name="Genome Biol.">
        <title>The genome sequence of the most widely cultivated cacao type and its use to identify candidate genes regulating pod color.</title>
        <authorList>
            <person name="Motamayor J.C."/>
            <person name="Mockaitis K."/>
            <person name="Schmutz J."/>
            <person name="Haiminen N."/>
            <person name="Iii D.L."/>
            <person name="Cornejo O."/>
            <person name="Findley S.D."/>
            <person name="Zheng P."/>
            <person name="Utro F."/>
            <person name="Royaert S."/>
            <person name="Saski C."/>
            <person name="Jenkins J."/>
            <person name="Podicheti R."/>
            <person name="Zhao M."/>
            <person name="Scheffler B.E."/>
            <person name="Stack J.C."/>
            <person name="Feltus F.A."/>
            <person name="Mustiga G.M."/>
            <person name="Amores F."/>
            <person name="Phillips W."/>
            <person name="Marelli J.P."/>
            <person name="May G.D."/>
            <person name="Shapiro H."/>
            <person name="Ma J."/>
            <person name="Bustamante C.D."/>
            <person name="Schnell R.J."/>
            <person name="Main D."/>
            <person name="Gilbert D."/>
            <person name="Parida L."/>
            <person name="Kuhn D.N."/>
        </authorList>
    </citation>
    <scope>NUCLEOTIDE SEQUENCE [LARGE SCALE GENOMIC DNA]</scope>
    <source>
        <strain evidence="13">cv. Matina 1-6</strain>
    </source>
</reference>
<dbReference type="InParanoid" id="A0A061F7I7"/>
<organism evidence="12 13">
    <name type="scientific">Theobroma cacao</name>
    <name type="common">Cacao</name>
    <name type="synonym">Cocoa</name>
    <dbReference type="NCBI Taxonomy" id="3641"/>
    <lineage>
        <taxon>Eukaryota</taxon>
        <taxon>Viridiplantae</taxon>
        <taxon>Streptophyta</taxon>
        <taxon>Embryophyta</taxon>
        <taxon>Tracheophyta</taxon>
        <taxon>Spermatophyta</taxon>
        <taxon>Magnoliopsida</taxon>
        <taxon>eudicotyledons</taxon>
        <taxon>Gunneridae</taxon>
        <taxon>Pentapetalae</taxon>
        <taxon>rosids</taxon>
        <taxon>malvids</taxon>
        <taxon>Malvales</taxon>
        <taxon>Malvaceae</taxon>
        <taxon>Byttnerioideae</taxon>
        <taxon>Theobroma</taxon>
    </lineage>
</organism>
<keyword evidence="9" id="KW-0675">Receptor</keyword>
<evidence type="ECO:0000256" key="3">
    <source>
        <dbReference type="ARBA" id="ARBA00022475"/>
    </source>
</evidence>
<proteinExistence type="inferred from homology"/>
<keyword evidence="5 11" id="KW-0812">Transmembrane</keyword>
<dbReference type="PANTHER" id="PTHR27004:SF208">
    <property type="entry name" value="LRR RECEPTOR-LIKE SERINE_THREONINE-PROTEIN KINASE GSO2"/>
    <property type="match status" value="1"/>
</dbReference>
<comment type="subcellular location">
    <subcellularLocation>
        <location evidence="1">Cell membrane</location>
        <topology evidence="1">Single-pass type I membrane protein</topology>
    </subcellularLocation>
</comment>
<keyword evidence="3" id="KW-1003">Cell membrane</keyword>
<evidence type="ECO:0000313" key="12">
    <source>
        <dbReference type="EMBL" id="EOY13310.1"/>
    </source>
</evidence>
<evidence type="ECO:0000313" key="13">
    <source>
        <dbReference type="Proteomes" id="UP000026915"/>
    </source>
</evidence>
<keyword evidence="4" id="KW-0433">Leucine-rich repeat</keyword>
<accession>A0A061F7I7</accession>
<evidence type="ECO:0000256" key="2">
    <source>
        <dbReference type="ARBA" id="ARBA00009592"/>
    </source>
</evidence>
<keyword evidence="6" id="KW-0677">Repeat</keyword>
<keyword evidence="8 11" id="KW-0472">Membrane</keyword>
<dbReference type="Proteomes" id="UP000026915">
    <property type="component" value="Chromosome 7"/>
</dbReference>
<keyword evidence="7 11" id="KW-1133">Transmembrane helix</keyword>
<keyword evidence="10" id="KW-0325">Glycoprotein</keyword>
<evidence type="ECO:0000256" key="7">
    <source>
        <dbReference type="ARBA" id="ARBA00022989"/>
    </source>
</evidence>
<dbReference type="OMA" id="FFLAYIN"/>
<evidence type="ECO:0000256" key="1">
    <source>
        <dbReference type="ARBA" id="ARBA00004251"/>
    </source>
</evidence>
<gene>
    <name evidence="12" type="ORF">TCM_031857</name>
</gene>
<dbReference type="Gene3D" id="3.80.10.10">
    <property type="entry name" value="Ribonuclease Inhibitor"/>
    <property type="match status" value="1"/>
</dbReference>
<dbReference type="GO" id="GO:0005886">
    <property type="term" value="C:plasma membrane"/>
    <property type="evidence" value="ECO:0007669"/>
    <property type="project" value="UniProtKB-SubCell"/>
</dbReference>
<comment type="similarity">
    <text evidence="2">Belongs to the RLP family.</text>
</comment>
<evidence type="ECO:0000256" key="6">
    <source>
        <dbReference type="ARBA" id="ARBA00022737"/>
    </source>
</evidence>
<dbReference type="HOGENOM" id="CLU_1734767_0_0_1"/>
<evidence type="ECO:0000256" key="4">
    <source>
        <dbReference type="ARBA" id="ARBA00022614"/>
    </source>
</evidence>
<evidence type="ECO:0000256" key="5">
    <source>
        <dbReference type="ARBA" id="ARBA00022692"/>
    </source>
</evidence>